<comment type="function">
    <text evidence="12">Endonuclease that resolves Holliday junction intermediates made during homologous genetic recombination and DNA repair. Exhibits sequence and structure-selective cleavage of four-way DNA junctions, where it introduces symmetrical nicks in two strands of the same polarity at the 5' side of CC dinucleotides. Corrects the defects in genetic recombination and DNA repair associated with inactivation of RuvAB or RuvC.</text>
</comment>
<evidence type="ECO:0000256" key="13">
    <source>
        <dbReference type="ARBA" id="ARBA00029354"/>
    </source>
</evidence>
<comment type="similarity">
    <text evidence="15">Belongs to the rusA family.</text>
</comment>
<evidence type="ECO:0000256" key="2">
    <source>
        <dbReference type="ARBA" id="ARBA00011738"/>
    </source>
</evidence>
<proteinExistence type="inferred from homology"/>
<evidence type="ECO:0000256" key="12">
    <source>
        <dbReference type="ARBA" id="ARBA00024745"/>
    </source>
</evidence>
<dbReference type="InterPro" id="IPR036614">
    <property type="entry name" value="RusA-like_sf"/>
</dbReference>
<keyword evidence="16" id="KW-0614">Plasmid</keyword>
<keyword evidence="9" id="KW-0460">Magnesium</keyword>
<dbReference type="GO" id="GO:0008821">
    <property type="term" value="F:crossover junction DNA endonuclease activity"/>
    <property type="evidence" value="ECO:0007669"/>
    <property type="project" value="UniProtKB-EC"/>
</dbReference>
<dbReference type="Pfam" id="PF05866">
    <property type="entry name" value="RusA"/>
    <property type="match status" value="1"/>
</dbReference>
<reference evidence="16" key="1">
    <citation type="journal article" date="2016" name="Cell. Microbiol.">
        <title>Active and Adaptive Legionella CRISPR-Cas reveals a recurrent challenge to the pathogen.</title>
        <authorList>
            <person name="Rao C."/>
            <person name="Guyard C."/>
            <person name="Pelaz C."/>
            <person name="Wasserscheid J."/>
            <person name="Bondy-Denomy J."/>
            <person name="Dewar K."/>
            <person name="Ensminger A.W."/>
        </authorList>
    </citation>
    <scope>NUCLEOTIDE SEQUENCE</scope>
    <source>
        <strain evidence="16">Murcia-2001 4983</strain>
        <plasmid evidence="16">Mobile Element-1</plasmid>
    </source>
</reference>
<dbReference type="GO" id="GO:0006310">
    <property type="term" value="P:DNA recombination"/>
    <property type="evidence" value="ECO:0007669"/>
    <property type="project" value="UniProtKB-KW"/>
</dbReference>
<dbReference type="GO" id="GO:0000287">
    <property type="term" value="F:magnesium ion binding"/>
    <property type="evidence" value="ECO:0007669"/>
    <property type="project" value="InterPro"/>
</dbReference>
<dbReference type="InterPro" id="IPR016281">
    <property type="entry name" value="Endonuclease_RusA"/>
</dbReference>
<keyword evidence="10" id="KW-0233">DNA recombination</keyword>
<sequence>MDILRFQLPYPPSINHYYKRTPNGLALSKKGIQYRHDAFYLLHKHRNHCKDKRLAVTINLFPPDKRRRDIDNILKCLLDSMQHAGVYDDDNQIDMLTIIRRHVVKDGSVAVWISECSSSE</sequence>
<evidence type="ECO:0000256" key="4">
    <source>
        <dbReference type="ARBA" id="ARBA00022722"/>
    </source>
</evidence>
<dbReference type="RefSeq" id="WP_061515197.1">
    <property type="nucleotide sequence ID" value="NZ_KQ973600.1"/>
</dbReference>
<accession>A0A140AYP5</accession>
<evidence type="ECO:0000256" key="1">
    <source>
        <dbReference type="ARBA" id="ARBA00001946"/>
    </source>
</evidence>
<evidence type="ECO:0000256" key="9">
    <source>
        <dbReference type="ARBA" id="ARBA00022842"/>
    </source>
</evidence>
<protein>
    <recommendedName>
        <fullName evidence="3 15">Crossover junction endodeoxyribonuclease rusA</fullName>
        <ecNumber evidence="14 15">3.1.21.10</ecNumber>
    </recommendedName>
</protein>
<comment type="cofactor">
    <cofactor evidence="1">
        <name>Mg(2+)</name>
        <dbReference type="ChEBI" id="CHEBI:18420"/>
    </cofactor>
</comment>
<comment type="catalytic activity">
    <reaction evidence="13 15">
        <text>Endonucleolytic cleavage at a junction such as a reciprocal single-stranded crossover between two homologous DNA duplexes (Holliday junction).</text>
        <dbReference type="EC" id="3.1.21.10"/>
    </reaction>
</comment>
<geneLocation type="plasmid" evidence="16">
    <name>Mobile Element-1</name>
</geneLocation>
<keyword evidence="4 15" id="KW-0540">Nuclease</keyword>
<evidence type="ECO:0000256" key="10">
    <source>
        <dbReference type="ARBA" id="ARBA00023172"/>
    </source>
</evidence>
<comment type="subunit">
    <text evidence="2">Homodimer.</text>
</comment>
<evidence type="ECO:0000256" key="8">
    <source>
        <dbReference type="ARBA" id="ARBA00022801"/>
    </source>
</evidence>
<evidence type="ECO:0000256" key="14">
    <source>
        <dbReference type="ARBA" id="ARBA00029488"/>
    </source>
</evidence>
<evidence type="ECO:0000256" key="15">
    <source>
        <dbReference type="PIRNR" id="PIRNR001007"/>
    </source>
</evidence>
<evidence type="ECO:0000256" key="6">
    <source>
        <dbReference type="ARBA" id="ARBA00022759"/>
    </source>
</evidence>
<keyword evidence="7 15" id="KW-0227">DNA damage</keyword>
<dbReference type="GO" id="GO:0006281">
    <property type="term" value="P:DNA repair"/>
    <property type="evidence" value="ECO:0007669"/>
    <property type="project" value="UniProtKB-KW"/>
</dbReference>
<dbReference type="InterPro" id="IPR008822">
    <property type="entry name" value="Endonuclease_RusA-like"/>
</dbReference>
<dbReference type="EC" id="3.1.21.10" evidence="14 15"/>
<keyword evidence="6 15" id="KW-0255">Endonuclease</keyword>
<evidence type="ECO:0000256" key="5">
    <source>
        <dbReference type="ARBA" id="ARBA00022723"/>
    </source>
</evidence>
<evidence type="ECO:0000256" key="7">
    <source>
        <dbReference type="ARBA" id="ARBA00022763"/>
    </source>
</evidence>
<dbReference type="Gene3D" id="3.30.1330.70">
    <property type="entry name" value="Holliday junction resolvase RusA"/>
    <property type="match status" value="1"/>
</dbReference>
<keyword evidence="5" id="KW-0479">Metal-binding</keyword>
<organism evidence="16">
    <name type="scientific">Legionella pneumophila</name>
    <dbReference type="NCBI Taxonomy" id="446"/>
    <lineage>
        <taxon>Bacteria</taxon>
        <taxon>Pseudomonadati</taxon>
        <taxon>Pseudomonadota</taxon>
        <taxon>Gammaproteobacteria</taxon>
        <taxon>Legionellales</taxon>
        <taxon>Legionellaceae</taxon>
        <taxon>Legionella</taxon>
    </lineage>
</organism>
<evidence type="ECO:0000256" key="3">
    <source>
        <dbReference type="ARBA" id="ARBA00014885"/>
    </source>
</evidence>
<keyword evidence="8 15" id="KW-0378">Hydrolase</keyword>
<dbReference type="EMBL" id="KT271770">
    <property type="protein sequence ID" value="ALK43942.1"/>
    <property type="molecule type" value="Genomic_DNA"/>
</dbReference>
<dbReference type="PIRSF" id="PIRSF001007">
    <property type="entry name" value="RusA"/>
    <property type="match status" value="1"/>
</dbReference>
<evidence type="ECO:0000313" key="16">
    <source>
        <dbReference type="EMBL" id="ALK43942.1"/>
    </source>
</evidence>
<dbReference type="AlphaFoldDB" id="A0A140AYP5"/>
<name>A0A140AYP5_LEGPN</name>
<keyword evidence="11 15" id="KW-0234">DNA repair</keyword>
<comment type="function">
    <text evidence="15">Endonuclease that resolves Holliday junction intermediates made during homologous genetic recombination and DNA repair. Exhibits sequence and structure-selective cleavage of four-way DNA junctions, where it introduces symmetrical nicks in two strands of the same polarity at the 5' side of dinucleotides. Corrects the defects in genetic recombination and DNA repair associated with inactivation of ruvAB or ruvC.</text>
</comment>
<dbReference type="SUPFAM" id="SSF103084">
    <property type="entry name" value="Holliday junction resolvase RusA"/>
    <property type="match status" value="1"/>
</dbReference>
<evidence type="ECO:0000256" key="11">
    <source>
        <dbReference type="ARBA" id="ARBA00023204"/>
    </source>
</evidence>